<feature type="compositionally biased region" description="Basic and acidic residues" evidence="7">
    <location>
        <begin position="252"/>
        <end position="262"/>
    </location>
</feature>
<reference evidence="10" key="1">
    <citation type="submission" date="2014-01" db="EMBL/GenBank/DDBJ databases">
        <title>The Genome Sequence of Anopheles melas CM1001059_A (V2).</title>
        <authorList>
            <consortium name="The Broad Institute Genomics Platform"/>
            <person name="Neafsey D.E."/>
            <person name="Besansky N."/>
            <person name="Howell P."/>
            <person name="Walton C."/>
            <person name="Young S.K."/>
            <person name="Zeng Q."/>
            <person name="Gargeya S."/>
            <person name="Fitzgerald M."/>
            <person name="Haas B."/>
            <person name="Abouelleil A."/>
            <person name="Allen A.W."/>
            <person name="Alvarado L."/>
            <person name="Arachchi H.M."/>
            <person name="Berlin A.M."/>
            <person name="Chapman S.B."/>
            <person name="Gainer-Dewar J."/>
            <person name="Goldberg J."/>
            <person name="Griggs A."/>
            <person name="Gujja S."/>
            <person name="Hansen M."/>
            <person name="Howarth C."/>
            <person name="Imamovic A."/>
            <person name="Ireland A."/>
            <person name="Larimer J."/>
            <person name="McCowan C."/>
            <person name="Murphy C."/>
            <person name="Pearson M."/>
            <person name="Poon T.W."/>
            <person name="Priest M."/>
            <person name="Roberts A."/>
            <person name="Saif S."/>
            <person name="Shea T."/>
            <person name="Sisk P."/>
            <person name="Sykes S."/>
            <person name="Wortman J."/>
            <person name="Nusbaum C."/>
            <person name="Birren B."/>
        </authorList>
    </citation>
    <scope>NUCLEOTIDE SEQUENCE [LARGE SCALE GENOMIC DNA]</scope>
    <source>
        <strain evidence="10">CM1001059</strain>
    </source>
</reference>
<feature type="coiled-coil region" evidence="6">
    <location>
        <begin position="12"/>
        <end position="46"/>
    </location>
</feature>
<dbReference type="Gene3D" id="3.40.640.10">
    <property type="entry name" value="Type I PLP-dependent aspartate aminotransferase-like (Major domain)"/>
    <property type="match status" value="1"/>
</dbReference>
<dbReference type="InterPro" id="IPR015421">
    <property type="entry name" value="PyrdxlP-dep_Trfase_major"/>
</dbReference>
<dbReference type="InterPro" id="IPR050087">
    <property type="entry name" value="AON_synthase_class-II"/>
</dbReference>
<evidence type="ECO:0000256" key="6">
    <source>
        <dbReference type="SAM" id="Coils"/>
    </source>
</evidence>
<name>A0A182UHK3_9DIPT</name>
<dbReference type="InterPro" id="IPR015424">
    <property type="entry name" value="PyrdxlP-dep_Trfase"/>
</dbReference>
<dbReference type="NCBIfam" id="TIGR01822">
    <property type="entry name" value="2am3keto_CoA"/>
    <property type="match status" value="1"/>
</dbReference>
<keyword evidence="5" id="KW-0012">Acyltransferase</keyword>
<feature type="region of interest" description="Disordered" evidence="7">
    <location>
        <begin position="251"/>
        <end position="318"/>
    </location>
</feature>
<evidence type="ECO:0000256" key="7">
    <source>
        <dbReference type="SAM" id="MobiDB-lite"/>
    </source>
</evidence>
<evidence type="ECO:0000259" key="8">
    <source>
        <dbReference type="Pfam" id="PF00155"/>
    </source>
</evidence>
<evidence type="ECO:0000313" key="9">
    <source>
        <dbReference type="EnsemblMetazoa" id="AMEC020539-PA"/>
    </source>
</evidence>
<feature type="region of interest" description="Disordered" evidence="7">
    <location>
        <begin position="340"/>
        <end position="386"/>
    </location>
</feature>
<feature type="domain" description="Aminotransferase class I/classII large" evidence="8">
    <location>
        <begin position="442"/>
        <end position="783"/>
    </location>
</feature>
<evidence type="ECO:0000313" key="10">
    <source>
        <dbReference type="Proteomes" id="UP000075902"/>
    </source>
</evidence>
<dbReference type="NCBIfam" id="NF005394">
    <property type="entry name" value="PRK06939.1"/>
    <property type="match status" value="1"/>
</dbReference>
<dbReference type="InterPro" id="IPR011282">
    <property type="entry name" value="2am3keto_CoA_ligase"/>
</dbReference>
<evidence type="ECO:0000256" key="1">
    <source>
        <dbReference type="ARBA" id="ARBA00001933"/>
    </source>
</evidence>
<dbReference type="GO" id="GO:0008890">
    <property type="term" value="F:glycine C-acetyltransferase activity"/>
    <property type="evidence" value="ECO:0007669"/>
    <property type="project" value="UniProtKB-EC"/>
</dbReference>
<comment type="similarity">
    <text evidence="2">Belongs to the class-II pyridoxal-phosphate-dependent aminotransferase family.</text>
</comment>
<evidence type="ECO:0000256" key="3">
    <source>
        <dbReference type="ARBA" id="ARBA00022679"/>
    </source>
</evidence>
<reference evidence="9" key="2">
    <citation type="submission" date="2020-05" db="UniProtKB">
        <authorList>
            <consortium name="EnsemblMetazoa"/>
        </authorList>
    </citation>
    <scope>IDENTIFICATION</scope>
    <source>
        <strain evidence="9">CM1001059</strain>
    </source>
</reference>
<proteinExistence type="inferred from homology"/>
<dbReference type="GO" id="GO:0006567">
    <property type="term" value="P:L-threonine catabolic process"/>
    <property type="evidence" value="ECO:0007669"/>
    <property type="project" value="InterPro"/>
</dbReference>
<dbReference type="AlphaFoldDB" id="A0A182UHK3"/>
<dbReference type="VEuPathDB" id="VectorBase:AMEC020539"/>
<dbReference type="STRING" id="34690.A0A182UHK3"/>
<dbReference type="Proteomes" id="UP000075902">
    <property type="component" value="Unassembled WGS sequence"/>
</dbReference>
<keyword evidence="4" id="KW-0663">Pyridoxal phosphate</keyword>
<accession>A0A182UHK3</accession>
<dbReference type="PROSITE" id="PS00599">
    <property type="entry name" value="AA_TRANSFER_CLASS_2"/>
    <property type="match status" value="1"/>
</dbReference>
<dbReference type="PANTHER" id="PTHR13693:SF102">
    <property type="entry name" value="2-AMINO-3-KETOBUTYRATE COENZYME A LIGASE, MITOCHONDRIAL"/>
    <property type="match status" value="1"/>
</dbReference>
<dbReference type="PANTHER" id="PTHR13693">
    <property type="entry name" value="CLASS II AMINOTRANSFERASE/8-AMINO-7-OXONONANOATE SYNTHASE"/>
    <property type="match status" value="1"/>
</dbReference>
<feature type="compositionally biased region" description="Low complexity" evidence="7">
    <location>
        <begin position="289"/>
        <end position="318"/>
    </location>
</feature>
<dbReference type="InterPro" id="IPR001917">
    <property type="entry name" value="Aminotrans_II_pyridoxalP_BS"/>
</dbReference>
<dbReference type="InterPro" id="IPR004839">
    <property type="entry name" value="Aminotransferase_I/II_large"/>
</dbReference>
<dbReference type="Gene3D" id="1.10.287.1490">
    <property type="match status" value="1"/>
</dbReference>
<dbReference type="Pfam" id="PF00155">
    <property type="entry name" value="Aminotran_1_2"/>
    <property type="match status" value="1"/>
</dbReference>
<dbReference type="GO" id="GO:0005739">
    <property type="term" value="C:mitochondrion"/>
    <property type="evidence" value="ECO:0007669"/>
    <property type="project" value="TreeGrafter"/>
</dbReference>
<sequence>MEQNQTALNGKLRDMEQVLTNFFTELKQLRETIDKKNENSQEAQLNRLQSSVADLGSNIGDANSRIGLLETRFDTIQAEQKQLNKTLDDLQKLFGRIQNSTAVSDIIGGDGVAKGMQKTIAELRDQLTGQLNNLAQNVTGELQVLKQKNLWLESDLSNQTKRIEQLFDNTVNISSHVLSVEAVWLEVRNNISGLEADRKIINEQLGALANVTTGLHGTIEKVQEECQQYHSKLDEVRGKLGELQDQIQQNAARKEVSLHRPGEANGTQQVSKEDGMPPVLSQFFNEQQTAASSSSSSTVSARIAPKPTAAPSSLSASTTTITTASSLAKLLYPGTLVQQLPQSTTPQPSAAAGQPASVAKAPAAGAPASGAANTASSSNSSSSKQAGGLFDSVITATAGNYKLRQIIQHQLDDIREAGTYKSERIITTPQATAIGVEGSTGKILNFCANNYLGLSANHDVINYGKKALDEYGAGLSSVRFICGTQDIHKQLENKLSQFHQREDTILYASCFDANAGIFEAVLTPEDAVFSDELNHASIIDGIRLCKAKKARYLHRNMADLEEKLRTTDARIKMIVTDGVFSMDGNVAPLADIFELADRYGAVTFVDDCHATGFFGKTGRGTEEFYGMLGRCDIINSTLGKALGGAAGGYTTGPRELIDLLRQKSRPYLFSNSLPPPVVASALKVIDMLMESSELTAKVQSNTRRFREAMTRAGFTISGMDHPISPVMLGDARLASTFADEMLKRGIYVIGFSYPVVPKGKARIRVQLSAAHSEEEIDRAVAAFIAVGKQLGVVS</sequence>
<keyword evidence="10" id="KW-1185">Reference proteome</keyword>
<comment type="cofactor">
    <cofactor evidence="1">
        <name>pyridoxal 5'-phosphate</name>
        <dbReference type="ChEBI" id="CHEBI:597326"/>
    </cofactor>
</comment>
<protein>
    <recommendedName>
        <fullName evidence="8">Aminotransferase class I/classII large domain-containing protein</fullName>
    </recommendedName>
</protein>
<evidence type="ECO:0000256" key="5">
    <source>
        <dbReference type="ARBA" id="ARBA00023315"/>
    </source>
</evidence>
<keyword evidence="3" id="KW-0808">Transferase</keyword>
<organism evidence="9 10">
    <name type="scientific">Anopheles melas</name>
    <dbReference type="NCBI Taxonomy" id="34690"/>
    <lineage>
        <taxon>Eukaryota</taxon>
        <taxon>Metazoa</taxon>
        <taxon>Ecdysozoa</taxon>
        <taxon>Arthropoda</taxon>
        <taxon>Hexapoda</taxon>
        <taxon>Insecta</taxon>
        <taxon>Pterygota</taxon>
        <taxon>Neoptera</taxon>
        <taxon>Endopterygota</taxon>
        <taxon>Diptera</taxon>
        <taxon>Nematocera</taxon>
        <taxon>Culicoidea</taxon>
        <taxon>Culicidae</taxon>
        <taxon>Anophelinae</taxon>
        <taxon>Anopheles</taxon>
    </lineage>
</organism>
<dbReference type="Gene3D" id="3.90.1150.10">
    <property type="entry name" value="Aspartate Aminotransferase, domain 1"/>
    <property type="match status" value="1"/>
</dbReference>
<dbReference type="HAMAP" id="MF_00985">
    <property type="entry name" value="2am3keto_CoA_ligase"/>
    <property type="match status" value="1"/>
</dbReference>
<evidence type="ECO:0000256" key="4">
    <source>
        <dbReference type="ARBA" id="ARBA00022898"/>
    </source>
</evidence>
<dbReference type="EnsemblMetazoa" id="AMEC020539-RA">
    <property type="protein sequence ID" value="AMEC020539-PA"/>
    <property type="gene ID" value="AMEC020539"/>
</dbReference>
<evidence type="ECO:0000256" key="2">
    <source>
        <dbReference type="ARBA" id="ARBA00008392"/>
    </source>
</evidence>
<dbReference type="SUPFAM" id="SSF53383">
    <property type="entry name" value="PLP-dependent transferases"/>
    <property type="match status" value="1"/>
</dbReference>
<keyword evidence="6" id="KW-0175">Coiled coil</keyword>
<dbReference type="CDD" id="cd06454">
    <property type="entry name" value="KBL_like"/>
    <property type="match status" value="1"/>
</dbReference>
<dbReference type="InterPro" id="IPR015422">
    <property type="entry name" value="PyrdxlP-dep_Trfase_small"/>
</dbReference>
<dbReference type="GO" id="GO:0030170">
    <property type="term" value="F:pyridoxal phosphate binding"/>
    <property type="evidence" value="ECO:0007669"/>
    <property type="project" value="InterPro"/>
</dbReference>